<name>A0A2H3K5Z1_WOLCO</name>
<reference evidence="2 3" key="1">
    <citation type="journal article" date="2012" name="Science">
        <title>The Paleozoic origin of enzymatic lignin decomposition reconstructed from 31 fungal genomes.</title>
        <authorList>
            <person name="Floudas D."/>
            <person name="Binder M."/>
            <person name="Riley R."/>
            <person name="Barry K."/>
            <person name="Blanchette R.A."/>
            <person name="Henrissat B."/>
            <person name="Martinez A.T."/>
            <person name="Otillar R."/>
            <person name="Spatafora J.W."/>
            <person name="Yadav J.S."/>
            <person name="Aerts A."/>
            <person name="Benoit I."/>
            <person name="Boyd A."/>
            <person name="Carlson A."/>
            <person name="Copeland A."/>
            <person name="Coutinho P.M."/>
            <person name="de Vries R.P."/>
            <person name="Ferreira P."/>
            <person name="Findley K."/>
            <person name="Foster B."/>
            <person name="Gaskell J."/>
            <person name="Glotzer D."/>
            <person name="Gorecki P."/>
            <person name="Heitman J."/>
            <person name="Hesse C."/>
            <person name="Hori C."/>
            <person name="Igarashi K."/>
            <person name="Jurgens J.A."/>
            <person name="Kallen N."/>
            <person name="Kersten P."/>
            <person name="Kohler A."/>
            <person name="Kuees U."/>
            <person name="Kumar T.K.A."/>
            <person name="Kuo A."/>
            <person name="LaButti K."/>
            <person name="Larrondo L.F."/>
            <person name="Lindquist E."/>
            <person name="Ling A."/>
            <person name="Lombard V."/>
            <person name="Lucas S."/>
            <person name="Lundell T."/>
            <person name="Martin R."/>
            <person name="McLaughlin D.J."/>
            <person name="Morgenstern I."/>
            <person name="Morin E."/>
            <person name="Murat C."/>
            <person name="Nagy L.G."/>
            <person name="Nolan M."/>
            <person name="Ohm R.A."/>
            <person name="Patyshakuliyeva A."/>
            <person name="Rokas A."/>
            <person name="Ruiz-Duenas F.J."/>
            <person name="Sabat G."/>
            <person name="Salamov A."/>
            <person name="Samejima M."/>
            <person name="Schmutz J."/>
            <person name="Slot J.C."/>
            <person name="St John F."/>
            <person name="Stenlid J."/>
            <person name="Sun H."/>
            <person name="Sun S."/>
            <person name="Syed K."/>
            <person name="Tsang A."/>
            <person name="Wiebenga A."/>
            <person name="Young D."/>
            <person name="Pisabarro A."/>
            <person name="Eastwood D.C."/>
            <person name="Martin F."/>
            <person name="Cullen D."/>
            <person name="Grigoriev I.V."/>
            <person name="Hibbett D.S."/>
        </authorList>
    </citation>
    <scope>NUCLEOTIDE SEQUENCE [LARGE SCALE GENOMIC DNA]</scope>
    <source>
        <strain evidence="2 3">MD-104</strain>
    </source>
</reference>
<dbReference type="AlphaFoldDB" id="A0A2H3K5Z1"/>
<gene>
    <name evidence="2" type="ORF">WOLCODRAFT_164777</name>
</gene>
<keyword evidence="3" id="KW-1185">Reference proteome</keyword>
<accession>A0A2H3K5Z1</accession>
<organism evidence="2 3">
    <name type="scientific">Wolfiporia cocos (strain MD-104)</name>
    <name type="common">Brown rot fungus</name>
    <dbReference type="NCBI Taxonomy" id="742152"/>
    <lineage>
        <taxon>Eukaryota</taxon>
        <taxon>Fungi</taxon>
        <taxon>Dikarya</taxon>
        <taxon>Basidiomycota</taxon>
        <taxon>Agaricomycotina</taxon>
        <taxon>Agaricomycetes</taxon>
        <taxon>Polyporales</taxon>
        <taxon>Phaeolaceae</taxon>
        <taxon>Wolfiporia</taxon>
    </lineage>
</organism>
<evidence type="ECO:0000313" key="2">
    <source>
        <dbReference type="EMBL" id="PCH43847.1"/>
    </source>
</evidence>
<dbReference type="EMBL" id="KB468146">
    <property type="protein sequence ID" value="PCH43847.1"/>
    <property type="molecule type" value="Genomic_DNA"/>
</dbReference>
<feature type="region of interest" description="Disordered" evidence="1">
    <location>
        <begin position="186"/>
        <end position="215"/>
    </location>
</feature>
<dbReference type="Proteomes" id="UP000218811">
    <property type="component" value="Unassembled WGS sequence"/>
</dbReference>
<evidence type="ECO:0000313" key="3">
    <source>
        <dbReference type="Proteomes" id="UP000218811"/>
    </source>
</evidence>
<evidence type="ECO:0000256" key="1">
    <source>
        <dbReference type="SAM" id="MobiDB-lite"/>
    </source>
</evidence>
<sequence length="215" mass="25029">MKSTVSKSDSPGCSNLRNVRYYDTQLYLSMEGFWENIKYLLSRLCGVRIRRIHVALGVWSLEDTHQFLSRKIGRDNLNEQESINELMLSPRFNALEHFEFEIYVILPSSINKDADSARQLYLSIAGCIQRLFCIWYQRGIVTVMLDRKIYNAPAIKKAHAKQKMEHVEVPQPTKPVLLLEYRPASHVPQRTEKEDPSVSAYNDINDELSRRMHAQ</sequence>
<protein>
    <submittedName>
        <fullName evidence="2">Uncharacterized protein</fullName>
    </submittedName>
</protein>
<proteinExistence type="predicted"/>